<feature type="domain" description="Glycosyl transferase family 1" evidence="2">
    <location>
        <begin position="248"/>
        <end position="306"/>
    </location>
</feature>
<dbReference type="Pfam" id="PF00534">
    <property type="entry name" value="Glycos_transf_1"/>
    <property type="match status" value="1"/>
</dbReference>
<keyword evidence="1" id="KW-0808">Transferase</keyword>
<dbReference type="InterPro" id="IPR028098">
    <property type="entry name" value="Glyco_trans_4-like_N"/>
</dbReference>
<sequence>MKKKKLLIDVNSIVPYYVAGKMNGIGRTTLELIQALAEIDDLPFEIELYSQNMKGIGGRNTGLPFKCTHLYLPHRDKWNKILAKFPIKEWLTKYDIIHIPHNSDYTENLGKTIFTFHDLIVYHYPEMWGVNRDNEFFHFIKYLAQNCKAIVTCSDSSKREIINILGVPEKKVTAIPWGVNREIFCPTYNYDFLKKKGISSLYYFTASCNHPRKNLSLLLRSYKEYLVLGGKGQLILLNPIDSDLLNVQDLINEHKIVVFRNISDDELAVLYTHAHCSIVLSEFEGFGLPILESLSCETIVLSSCNSSLIEAGGNLVDYFDELKESSISKKMLKYDKVSKQDMLNKTLLDEHLSKFSWKECAKSYERFYKQQLNDD</sequence>
<dbReference type="PANTHER" id="PTHR46401">
    <property type="entry name" value="GLYCOSYLTRANSFERASE WBBK-RELATED"/>
    <property type="match status" value="1"/>
</dbReference>
<organism evidence="4 5">
    <name type="scientific">Bacteroides difficilis</name>
    <dbReference type="NCBI Taxonomy" id="2763021"/>
    <lineage>
        <taxon>Bacteria</taxon>
        <taxon>Pseudomonadati</taxon>
        <taxon>Bacteroidota</taxon>
        <taxon>Bacteroidia</taxon>
        <taxon>Bacteroidales</taxon>
        <taxon>Bacteroidaceae</taxon>
        <taxon>Bacteroides</taxon>
    </lineage>
</organism>
<dbReference type="Gene3D" id="3.40.50.2000">
    <property type="entry name" value="Glycogen Phosphorylase B"/>
    <property type="match status" value="2"/>
</dbReference>
<dbReference type="RefSeq" id="WP_186967544.1">
    <property type="nucleotide sequence ID" value="NZ_JACOOE010000006.1"/>
</dbReference>
<dbReference type="PANTHER" id="PTHR46401:SF2">
    <property type="entry name" value="GLYCOSYLTRANSFERASE WBBK-RELATED"/>
    <property type="match status" value="1"/>
</dbReference>
<evidence type="ECO:0000313" key="5">
    <source>
        <dbReference type="Proteomes" id="UP000600600"/>
    </source>
</evidence>
<dbReference type="InterPro" id="IPR001296">
    <property type="entry name" value="Glyco_trans_1"/>
</dbReference>
<protein>
    <submittedName>
        <fullName evidence="4">Glycosyltransferase family 4 protein</fullName>
    </submittedName>
</protein>
<keyword evidence="5" id="KW-1185">Reference proteome</keyword>
<reference evidence="4 5" key="1">
    <citation type="submission" date="2020-08" db="EMBL/GenBank/DDBJ databases">
        <title>Genome public.</title>
        <authorList>
            <person name="Liu C."/>
            <person name="Sun Q."/>
        </authorList>
    </citation>
    <scope>NUCLEOTIDE SEQUENCE [LARGE SCALE GENOMIC DNA]</scope>
    <source>
        <strain evidence="4 5">M27</strain>
    </source>
</reference>
<dbReference type="EMBL" id="JACOOE010000006">
    <property type="protein sequence ID" value="MBC5605567.1"/>
    <property type="molecule type" value="Genomic_DNA"/>
</dbReference>
<evidence type="ECO:0000259" key="3">
    <source>
        <dbReference type="Pfam" id="PF13439"/>
    </source>
</evidence>
<dbReference type="Proteomes" id="UP000600600">
    <property type="component" value="Unassembled WGS sequence"/>
</dbReference>
<dbReference type="Pfam" id="PF13439">
    <property type="entry name" value="Glyco_transf_4"/>
    <property type="match status" value="1"/>
</dbReference>
<dbReference type="SUPFAM" id="SSF53756">
    <property type="entry name" value="UDP-Glycosyltransferase/glycogen phosphorylase"/>
    <property type="match status" value="1"/>
</dbReference>
<feature type="domain" description="Glycosyltransferase subfamily 4-like N-terminal" evidence="3">
    <location>
        <begin position="23"/>
        <end position="182"/>
    </location>
</feature>
<name>A0ABR7CCP6_9BACE</name>
<comment type="caution">
    <text evidence="4">The sequence shown here is derived from an EMBL/GenBank/DDBJ whole genome shotgun (WGS) entry which is preliminary data.</text>
</comment>
<dbReference type="CDD" id="cd03809">
    <property type="entry name" value="GT4_MtfB-like"/>
    <property type="match status" value="1"/>
</dbReference>
<evidence type="ECO:0000259" key="2">
    <source>
        <dbReference type="Pfam" id="PF00534"/>
    </source>
</evidence>
<accession>A0ABR7CCP6</accession>
<evidence type="ECO:0000313" key="4">
    <source>
        <dbReference type="EMBL" id="MBC5605567.1"/>
    </source>
</evidence>
<evidence type="ECO:0000256" key="1">
    <source>
        <dbReference type="ARBA" id="ARBA00022679"/>
    </source>
</evidence>
<proteinExistence type="predicted"/>
<gene>
    <name evidence="4" type="ORF">H8S67_12910</name>
</gene>